<dbReference type="Proteomes" id="UP001215598">
    <property type="component" value="Unassembled WGS sequence"/>
</dbReference>
<feature type="non-terminal residue" evidence="1">
    <location>
        <position position="306"/>
    </location>
</feature>
<dbReference type="EMBL" id="JARKIB010000265">
    <property type="protein sequence ID" value="KAJ7718468.1"/>
    <property type="molecule type" value="Genomic_DNA"/>
</dbReference>
<name>A0AAD7HES8_9AGAR</name>
<evidence type="ECO:0000313" key="2">
    <source>
        <dbReference type="Proteomes" id="UP001215598"/>
    </source>
</evidence>
<dbReference type="AlphaFoldDB" id="A0AAD7HES8"/>
<comment type="caution">
    <text evidence="1">The sequence shown here is derived from an EMBL/GenBank/DDBJ whole genome shotgun (WGS) entry which is preliminary data.</text>
</comment>
<sequence length="306" mass="33196">TNEVAGVLPIPADIRSKSGMAQFEASLHSEQRHRYLAALQGTRKPVLPVHSAPEKTLFRNLVAEHPAAFSTPTTLDNFVRLWNSHADQREDISYKLSEQLKVYYNGDWKTNTNIIHSKVMSADKRTALNSRLQNPARALAAPVVPETQLKLHSAPSGMLPLFDEPLISFNGSSVLPQAISYSGLSSGTSAPSIIASTYFIAGPSSSAAFASEQGSSRALMPAPPSQATVLQQLARKHVADGMPIPALSKKRKTRTCRKCGIPSCKGRRGWKDCVNKCQDCGKSGSDLSCKGRNPDKPLGKCMDVEW</sequence>
<keyword evidence="2" id="KW-1185">Reference proteome</keyword>
<reference evidence="1" key="1">
    <citation type="submission" date="2023-03" db="EMBL/GenBank/DDBJ databases">
        <title>Massive genome expansion in bonnet fungi (Mycena s.s.) driven by repeated elements and novel gene families across ecological guilds.</title>
        <authorList>
            <consortium name="Lawrence Berkeley National Laboratory"/>
            <person name="Harder C.B."/>
            <person name="Miyauchi S."/>
            <person name="Viragh M."/>
            <person name="Kuo A."/>
            <person name="Thoen E."/>
            <person name="Andreopoulos B."/>
            <person name="Lu D."/>
            <person name="Skrede I."/>
            <person name="Drula E."/>
            <person name="Henrissat B."/>
            <person name="Morin E."/>
            <person name="Kohler A."/>
            <person name="Barry K."/>
            <person name="LaButti K."/>
            <person name="Morin E."/>
            <person name="Salamov A."/>
            <person name="Lipzen A."/>
            <person name="Mereny Z."/>
            <person name="Hegedus B."/>
            <person name="Baldrian P."/>
            <person name="Stursova M."/>
            <person name="Weitz H."/>
            <person name="Taylor A."/>
            <person name="Grigoriev I.V."/>
            <person name="Nagy L.G."/>
            <person name="Martin F."/>
            <person name="Kauserud H."/>
        </authorList>
    </citation>
    <scope>NUCLEOTIDE SEQUENCE</scope>
    <source>
        <strain evidence="1">CBHHK182m</strain>
    </source>
</reference>
<proteinExistence type="predicted"/>
<protein>
    <submittedName>
        <fullName evidence="1">Uncharacterized protein</fullName>
    </submittedName>
</protein>
<accession>A0AAD7HES8</accession>
<gene>
    <name evidence="1" type="ORF">B0H16DRAFT_1337422</name>
</gene>
<evidence type="ECO:0000313" key="1">
    <source>
        <dbReference type="EMBL" id="KAJ7718468.1"/>
    </source>
</evidence>
<organism evidence="1 2">
    <name type="scientific">Mycena metata</name>
    <dbReference type="NCBI Taxonomy" id="1033252"/>
    <lineage>
        <taxon>Eukaryota</taxon>
        <taxon>Fungi</taxon>
        <taxon>Dikarya</taxon>
        <taxon>Basidiomycota</taxon>
        <taxon>Agaricomycotina</taxon>
        <taxon>Agaricomycetes</taxon>
        <taxon>Agaricomycetidae</taxon>
        <taxon>Agaricales</taxon>
        <taxon>Marasmiineae</taxon>
        <taxon>Mycenaceae</taxon>
        <taxon>Mycena</taxon>
    </lineage>
</organism>